<evidence type="ECO:0000313" key="4">
    <source>
        <dbReference type="EMBL" id="CAB3398577.1"/>
    </source>
</evidence>
<dbReference type="Pfam" id="PF23352">
    <property type="entry name" value="IFT52_central"/>
    <property type="match status" value="1"/>
</dbReference>
<evidence type="ECO:0000259" key="1">
    <source>
        <dbReference type="Pfam" id="PF21178"/>
    </source>
</evidence>
<dbReference type="Pfam" id="PF23355">
    <property type="entry name" value="IFT52_GIFT"/>
    <property type="match status" value="1"/>
</dbReference>
<dbReference type="EMBL" id="CADEPM010000001">
    <property type="protein sequence ID" value="CAB3398577.1"/>
    <property type="molecule type" value="Genomic_DNA"/>
</dbReference>
<dbReference type="PANTHER" id="PTHR12969:SF7">
    <property type="entry name" value="INTRAFLAGELLAR TRANSPORT PROTEIN 52 HOMOLOG"/>
    <property type="match status" value="1"/>
</dbReference>
<dbReference type="PANTHER" id="PTHR12969">
    <property type="entry name" value="NGD5/OSM-6/IFT52"/>
    <property type="match status" value="1"/>
</dbReference>
<evidence type="ECO:0000259" key="2">
    <source>
        <dbReference type="Pfam" id="PF23352"/>
    </source>
</evidence>
<feature type="domain" description="IFT52 central" evidence="2">
    <location>
        <begin position="275"/>
        <end position="358"/>
    </location>
</feature>
<dbReference type="SUPFAM" id="SSF52317">
    <property type="entry name" value="Class I glutamine amidotransferase-like"/>
    <property type="match status" value="1"/>
</dbReference>
<dbReference type="Gene3D" id="6.10.250.2800">
    <property type="match status" value="1"/>
</dbReference>
<dbReference type="Proteomes" id="UP000494206">
    <property type="component" value="Unassembled WGS sequence"/>
</dbReference>
<feature type="domain" description="Intraflagellar transport protein 52 C-terminal" evidence="1">
    <location>
        <begin position="369"/>
        <end position="420"/>
    </location>
</feature>
<feature type="domain" description="IFT52 GIFT" evidence="3">
    <location>
        <begin position="19"/>
        <end position="258"/>
    </location>
</feature>
<dbReference type="CDD" id="cd23683">
    <property type="entry name" value="IFT52_CTD"/>
    <property type="match status" value="1"/>
</dbReference>
<accession>A0A8S1ELC2</accession>
<dbReference type="GO" id="GO:0042073">
    <property type="term" value="P:intraciliary transport"/>
    <property type="evidence" value="ECO:0007669"/>
    <property type="project" value="TreeGrafter"/>
</dbReference>
<keyword evidence="5" id="KW-1185">Reference proteome</keyword>
<reference evidence="4 5" key="1">
    <citation type="submission" date="2020-04" db="EMBL/GenBank/DDBJ databases">
        <authorList>
            <person name="Laetsch R D."/>
            <person name="Stevens L."/>
            <person name="Kumar S."/>
            <person name="Blaxter L. M."/>
        </authorList>
    </citation>
    <scope>NUCLEOTIDE SEQUENCE [LARGE SCALE GENOMIC DNA]</scope>
</reference>
<gene>
    <name evidence="4" type="ORF">CBOVIS_LOCUS1836</name>
</gene>
<sequence length="479" mass="53604">MPPYSDEKLKNNPKEARKVLIDQSKQQQISLISGFRGVTRHLKSVLNVEINTETISLSALEQVRLLILPQPKKSLGPGEIESIWNFVEEGGSLLVLASDDGERTSLNELLTKFGITVNSDAVIRTVFYKYFDPKEALISNGVVNRSIAAAAKKSVSAEQAENSQALSFVFPFGSTLSVEKSLATPVMSTGSACFPASRPIIAFHETKLNENKTRGRVCVAGSVAMFHDTYIDKEENGKIFDALVDYLVNGFELNPIDAAQPELNDYVNIPDHVYMSTQVKSCLFEGELESSINMDFMKKLEKSLHSFNLNAWPTAYALYEQLNLAPPPLTLVEPQFEIPLPPLSPAVFPPNFRELPPPQLELFDLDEHFSSIDNRLSKLTNKCADNDLEYFIREAGELLGINGELTMANRTPKKILEQVMRKLMLFKTPQMEPNGYELDAAGMYDVNNIDNDSLQNEPIDYHHDGDEQLFSDIDEFDDL</sequence>
<dbReference type="GO" id="GO:0005814">
    <property type="term" value="C:centriole"/>
    <property type="evidence" value="ECO:0007669"/>
    <property type="project" value="TreeGrafter"/>
</dbReference>
<name>A0A8S1ELC2_9PELO</name>
<dbReference type="OrthoDB" id="10259368at2759"/>
<dbReference type="GO" id="GO:0030992">
    <property type="term" value="C:intraciliary transport particle B"/>
    <property type="evidence" value="ECO:0007669"/>
    <property type="project" value="TreeGrafter"/>
</dbReference>
<dbReference type="InterPro" id="IPR055460">
    <property type="entry name" value="IFT52_central"/>
</dbReference>
<dbReference type="InterPro" id="IPR048643">
    <property type="entry name" value="Itf52_C"/>
</dbReference>
<proteinExistence type="predicted"/>
<evidence type="ECO:0000259" key="3">
    <source>
        <dbReference type="Pfam" id="PF23355"/>
    </source>
</evidence>
<dbReference type="AlphaFoldDB" id="A0A8S1ELC2"/>
<organism evidence="4 5">
    <name type="scientific">Caenorhabditis bovis</name>
    <dbReference type="NCBI Taxonomy" id="2654633"/>
    <lineage>
        <taxon>Eukaryota</taxon>
        <taxon>Metazoa</taxon>
        <taxon>Ecdysozoa</taxon>
        <taxon>Nematoda</taxon>
        <taxon>Chromadorea</taxon>
        <taxon>Rhabditida</taxon>
        <taxon>Rhabditina</taxon>
        <taxon>Rhabditomorpha</taxon>
        <taxon>Rhabditoidea</taxon>
        <taxon>Rhabditidae</taxon>
        <taxon>Peloderinae</taxon>
        <taxon>Caenorhabditis</taxon>
    </lineage>
</organism>
<comment type="caution">
    <text evidence="4">The sequence shown here is derived from an EMBL/GenBank/DDBJ whole genome shotgun (WGS) entry which is preliminary data.</text>
</comment>
<evidence type="ECO:0000313" key="5">
    <source>
        <dbReference type="Proteomes" id="UP000494206"/>
    </source>
</evidence>
<dbReference type="InterPro" id="IPR055458">
    <property type="entry name" value="IFT52_GIFT"/>
</dbReference>
<dbReference type="GO" id="GO:0005929">
    <property type="term" value="C:cilium"/>
    <property type="evidence" value="ECO:0007669"/>
    <property type="project" value="TreeGrafter"/>
</dbReference>
<dbReference type="InterPro" id="IPR029062">
    <property type="entry name" value="Class_I_gatase-like"/>
</dbReference>
<dbReference type="Pfam" id="PF21178">
    <property type="entry name" value="Itf52_C"/>
    <property type="match status" value="1"/>
</dbReference>
<protein>
    <recommendedName>
        <fullName evidence="6">ABC-type uncharacterized transport system domain-containing protein</fullName>
    </recommendedName>
</protein>
<evidence type="ECO:0008006" key="6">
    <source>
        <dbReference type="Google" id="ProtNLM"/>
    </source>
</evidence>
<dbReference type="GO" id="GO:0060271">
    <property type="term" value="P:cilium assembly"/>
    <property type="evidence" value="ECO:0007669"/>
    <property type="project" value="TreeGrafter"/>
</dbReference>
<dbReference type="InterPro" id="IPR039975">
    <property type="entry name" value="IFT52"/>
</dbReference>